<feature type="transmembrane region" description="Helical" evidence="6">
    <location>
        <begin position="685"/>
        <end position="709"/>
    </location>
</feature>
<evidence type="ECO:0000256" key="5">
    <source>
        <dbReference type="ARBA" id="ARBA00023136"/>
    </source>
</evidence>
<feature type="domain" description="MacB-like periplasmic core" evidence="8">
    <location>
        <begin position="20"/>
        <end position="231"/>
    </location>
</feature>
<feature type="transmembrane region" description="Helical" evidence="6">
    <location>
        <begin position="21"/>
        <end position="41"/>
    </location>
</feature>
<evidence type="ECO:0000259" key="8">
    <source>
        <dbReference type="Pfam" id="PF12704"/>
    </source>
</evidence>
<organism evidence="9 10">
    <name type="scientific">Flavobacterium polysaccharolyticum</name>
    <dbReference type="NCBI Taxonomy" id="3133148"/>
    <lineage>
        <taxon>Bacteria</taxon>
        <taxon>Pseudomonadati</taxon>
        <taxon>Bacteroidota</taxon>
        <taxon>Flavobacteriia</taxon>
        <taxon>Flavobacteriales</taxon>
        <taxon>Flavobacteriaceae</taxon>
        <taxon>Flavobacterium</taxon>
    </lineage>
</organism>
<comment type="caution">
    <text evidence="9">The sequence shown here is derived from an EMBL/GenBank/DDBJ whole genome shotgun (WGS) entry which is preliminary data.</text>
</comment>
<dbReference type="PANTHER" id="PTHR30572">
    <property type="entry name" value="MEMBRANE COMPONENT OF TRANSPORTER-RELATED"/>
    <property type="match status" value="1"/>
</dbReference>
<evidence type="ECO:0000313" key="10">
    <source>
        <dbReference type="Proteomes" id="UP001468798"/>
    </source>
</evidence>
<sequence length="808" mass="91985">MLKNWTNIFLYHIKNNKLFTILNVLGLSIGIAGLIFAILYWNDEHSYDAWNPEREKVFKVFSDLGKEVIWTSNPATLETYLKKDSRIESFVYHDWYQAETFKYNGKVHTISKSFNTQNDFFKLFPFENKLGTITTALSKENSVAMNENTATLLFGKENPIGKQILYGTKLLTVTCVYNVPGNSSVNPAIVINQMKERLLEEKDNWGTFNQSLMIKLKDPKDKEAITKKINDLYYSHKAVREAKEEGMTIDEYVEKYGVIKTILNPLSTLRLHAVAPGAPEGKGNYQFLLIMVGLSILILLLSIVNYVNLATANAIKRAKEVGVRKIIGASKMDIIKQFIFETVVITLFSILLSLVIVELSLPYYNEFLGKKLVIFGDQFYLQLLLIFVIVIVVAGVFPAVYVSNFEALKVLKGNFGRSKSGIWLRNGMLIFQFSIASFFIIGSYIVYQQVNYLSNKDLGFKGDQVGTVYWNKSNLAVNGIVTNTIIYNKYKTLKTELENIEGVQKVSTGTFRFGGGNDSSSSFSYNGNSIQAQNMAVDYDMLSVMQIKIVKGRDLSEKLASDTINSILINETTLKMMNEKNPLGKTIDWGDKQFKVIGVVKDFNLFSPQGKVPPMVFFHLKTVDWMMENISDLYVKIDSEKSEKTISDLENFWKKKVDAEFPFEFSFVDKTFARTFEAYVKQKNLFSLLNVVVILIALFGLFALASYSIERRMKEIAIRKTLGAETNVLLKELSKQYIIYCILGFLLALFPVYYLLNMWLENFANRITISITPFIIGFFTLLALTLIVVLSRAYSATKVAVLKYLKYE</sequence>
<dbReference type="InterPro" id="IPR050250">
    <property type="entry name" value="Macrolide_Exporter_MacB"/>
</dbReference>
<feature type="transmembrane region" description="Helical" evidence="6">
    <location>
        <begin position="338"/>
        <end position="359"/>
    </location>
</feature>
<feature type="transmembrane region" description="Helical" evidence="6">
    <location>
        <begin position="423"/>
        <end position="447"/>
    </location>
</feature>
<evidence type="ECO:0000256" key="1">
    <source>
        <dbReference type="ARBA" id="ARBA00004651"/>
    </source>
</evidence>
<accession>A0ABU9NPB0</accession>
<dbReference type="EMBL" id="JBCGDP010000004">
    <property type="protein sequence ID" value="MEM0576094.1"/>
    <property type="molecule type" value="Genomic_DNA"/>
</dbReference>
<keyword evidence="2" id="KW-1003">Cell membrane</keyword>
<feature type="domain" description="MacB-like periplasmic core" evidence="8">
    <location>
        <begin position="438"/>
        <end position="646"/>
    </location>
</feature>
<dbReference type="InterPro" id="IPR003838">
    <property type="entry name" value="ABC3_permease_C"/>
</dbReference>
<protein>
    <submittedName>
        <fullName evidence="9">ABC transporter permease</fullName>
    </submittedName>
</protein>
<evidence type="ECO:0000256" key="4">
    <source>
        <dbReference type="ARBA" id="ARBA00022989"/>
    </source>
</evidence>
<comment type="subcellular location">
    <subcellularLocation>
        <location evidence="1">Cell membrane</location>
        <topology evidence="1">Multi-pass membrane protein</topology>
    </subcellularLocation>
</comment>
<dbReference type="Proteomes" id="UP001468798">
    <property type="component" value="Unassembled WGS sequence"/>
</dbReference>
<feature type="transmembrane region" description="Helical" evidence="6">
    <location>
        <begin position="285"/>
        <end position="307"/>
    </location>
</feature>
<evidence type="ECO:0000259" key="7">
    <source>
        <dbReference type="Pfam" id="PF02687"/>
    </source>
</evidence>
<feature type="domain" description="ABC3 transporter permease C-terminal" evidence="7">
    <location>
        <begin position="689"/>
        <end position="798"/>
    </location>
</feature>
<proteinExistence type="predicted"/>
<dbReference type="InterPro" id="IPR025857">
    <property type="entry name" value="MacB_PCD"/>
</dbReference>
<feature type="transmembrane region" description="Helical" evidence="6">
    <location>
        <begin position="379"/>
        <end position="402"/>
    </location>
</feature>
<name>A0ABU9NPB0_9FLAO</name>
<keyword evidence="3 6" id="KW-0812">Transmembrane</keyword>
<reference evidence="9 10" key="1">
    <citation type="submission" date="2024-03" db="EMBL/GenBank/DDBJ databases">
        <title>Two novel species of the genus Flavobacterium exhibiting potentially degradation of complex polysaccharides.</title>
        <authorList>
            <person name="Lian X."/>
        </authorList>
    </citation>
    <scope>NUCLEOTIDE SEQUENCE [LARGE SCALE GENOMIC DNA]</scope>
    <source>
        <strain evidence="9 10">N6</strain>
    </source>
</reference>
<dbReference type="Pfam" id="PF02687">
    <property type="entry name" value="FtsX"/>
    <property type="match status" value="2"/>
</dbReference>
<dbReference type="Pfam" id="PF12704">
    <property type="entry name" value="MacB_PCD"/>
    <property type="match status" value="2"/>
</dbReference>
<evidence type="ECO:0000313" key="9">
    <source>
        <dbReference type="EMBL" id="MEM0576094.1"/>
    </source>
</evidence>
<feature type="transmembrane region" description="Helical" evidence="6">
    <location>
        <begin position="737"/>
        <end position="756"/>
    </location>
</feature>
<feature type="domain" description="ABC3 transporter permease C-terminal" evidence="7">
    <location>
        <begin position="294"/>
        <end position="403"/>
    </location>
</feature>
<keyword evidence="10" id="KW-1185">Reference proteome</keyword>
<keyword evidence="4 6" id="KW-1133">Transmembrane helix</keyword>
<feature type="transmembrane region" description="Helical" evidence="6">
    <location>
        <begin position="768"/>
        <end position="790"/>
    </location>
</feature>
<evidence type="ECO:0000256" key="3">
    <source>
        <dbReference type="ARBA" id="ARBA00022692"/>
    </source>
</evidence>
<keyword evidence="5 6" id="KW-0472">Membrane</keyword>
<gene>
    <name evidence="9" type="ORF">WFZ86_06255</name>
</gene>
<dbReference type="PANTHER" id="PTHR30572:SF18">
    <property type="entry name" value="ABC-TYPE MACROLIDE FAMILY EXPORT SYSTEM PERMEASE COMPONENT 2"/>
    <property type="match status" value="1"/>
</dbReference>
<evidence type="ECO:0000256" key="6">
    <source>
        <dbReference type="SAM" id="Phobius"/>
    </source>
</evidence>
<dbReference type="RefSeq" id="WP_342691141.1">
    <property type="nucleotide sequence ID" value="NZ_JBCGDP010000004.1"/>
</dbReference>
<evidence type="ECO:0000256" key="2">
    <source>
        <dbReference type="ARBA" id="ARBA00022475"/>
    </source>
</evidence>